<dbReference type="SUPFAM" id="SSF46565">
    <property type="entry name" value="Chaperone J-domain"/>
    <property type="match status" value="1"/>
</dbReference>
<feature type="compositionally biased region" description="Basic and acidic residues" evidence="1">
    <location>
        <begin position="436"/>
        <end position="454"/>
    </location>
</feature>
<dbReference type="InterPro" id="IPR024593">
    <property type="entry name" value="DUF3444"/>
</dbReference>
<organism evidence="3 4">
    <name type="scientific">Handroanthus impetiginosus</name>
    <dbReference type="NCBI Taxonomy" id="429701"/>
    <lineage>
        <taxon>Eukaryota</taxon>
        <taxon>Viridiplantae</taxon>
        <taxon>Streptophyta</taxon>
        <taxon>Embryophyta</taxon>
        <taxon>Tracheophyta</taxon>
        <taxon>Spermatophyta</taxon>
        <taxon>Magnoliopsida</taxon>
        <taxon>eudicotyledons</taxon>
        <taxon>Gunneridae</taxon>
        <taxon>Pentapetalae</taxon>
        <taxon>asterids</taxon>
        <taxon>lamiids</taxon>
        <taxon>Lamiales</taxon>
        <taxon>Bignoniaceae</taxon>
        <taxon>Crescentiina</taxon>
        <taxon>Tabebuia alliance</taxon>
        <taxon>Handroanthus</taxon>
    </lineage>
</organism>
<evidence type="ECO:0000259" key="2">
    <source>
        <dbReference type="PROSITE" id="PS50076"/>
    </source>
</evidence>
<proteinExistence type="predicted"/>
<feature type="compositionally biased region" description="Polar residues" evidence="1">
    <location>
        <begin position="148"/>
        <end position="176"/>
    </location>
</feature>
<dbReference type="Pfam" id="PF11926">
    <property type="entry name" value="DUF3444"/>
    <property type="match status" value="1"/>
</dbReference>
<dbReference type="PANTHER" id="PTHR45089:SF57">
    <property type="entry name" value="DNAJ HEAT SHOCK N-TERMINAL DOMAIN-CONTAINING PROTEIN"/>
    <property type="match status" value="1"/>
</dbReference>
<dbReference type="InterPro" id="IPR018253">
    <property type="entry name" value="DnaJ_domain_CS"/>
</dbReference>
<dbReference type="Pfam" id="PF00226">
    <property type="entry name" value="DnaJ"/>
    <property type="match status" value="1"/>
</dbReference>
<evidence type="ECO:0000313" key="4">
    <source>
        <dbReference type="Proteomes" id="UP000231279"/>
    </source>
</evidence>
<accession>A0A2G9HZM3</accession>
<feature type="compositionally biased region" description="Low complexity" evidence="1">
    <location>
        <begin position="365"/>
        <end position="374"/>
    </location>
</feature>
<feature type="compositionally biased region" description="Basic and acidic residues" evidence="1">
    <location>
        <begin position="316"/>
        <end position="326"/>
    </location>
</feature>
<reference evidence="4" key="1">
    <citation type="journal article" date="2018" name="Gigascience">
        <title>Genome assembly of the Pink Ipe (Handroanthus impetiginosus, Bignoniaceae), a highly valued, ecologically keystone Neotropical timber forest tree.</title>
        <authorList>
            <person name="Silva-Junior O.B."/>
            <person name="Grattapaglia D."/>
            <person name="Novaes E."/>
            <person name="Collevatti R.G."/>
        </authorList>
    </citation>
    <scope>NUCLEOTIDE SEQUENCE [LARGE SCALE GENOMIC DNA]</scope>
    <source>
        <strain evidence="4">cv. UFG-1</strain>
    </source>
</reference>
<dbReference type="SMART" id="SM00271">
    <property type="entry name" value="DnaJ"/>
    <property type="match status" value="1"/>
</dbReference>
<feature type="region of interest" description="Disordered" evidence="1">
    <location>
        <begin position="229"/>
        <end position="492"/>
    </location>
</feature>
<dbReference type="Gene3D" id="1.10.287.110">
    <property type="entry name" value="DnaJ domain"/>
    <property type="match status" value="1"/>
</dbReference>
<feature type="region of interest" description="Disordered" evidence="1">
    <location>
        <begin position="778"/>
        <end position="800"/>
    </location>
</feature>
<dbReference type="EMBL" id="NKXS01000655">
    <property type="protein sequence ID" value="PIN22964.1"/>
    <property type="molecule type" value="Genomic_DNA"/>
</dbReference>
<dbReference type="PROSITE" id="PS50076">
    <property type="entry name" value="DNAJ_2"/>
    <property type="match status" value="1"/>
</dbReference>
<dbReference type="AlphaFoldDB" id="A0A2G9HZM3"/>
<comment type="caution">
    <text evidence="3">The sequence shown here is derived from an EMBL/GenBank/DDBJ whole genome shotgun (WGS) entry which is preliminary data.</text>
</comment>
<dbReference type="Proteomes" id="UP000231279">
    <property type="component" value="Unassembled WGS sequence"/>
</dbReference>
<dbReference type="PROSITE" id="PS00636">
    <property type="entry name" value="DNAJ_1"/>
    <property type="match status" value="1"/>
</dbReference>
<dbReference type="InterPro" id="IPR001623">
    <property type="entry name" value="DnaJ_domain"/>
</dbReference>
<evidence type="ECO:0000313" key="3">
    <source>
        <dbReference type="EMBL" id="PIN22964.1"/>
    </source>
</evidence>
<gene>
    <name evidence="3" type="ORF">CDL12_04316</name>
</gene>
<dbReference type="CDD" id="cd06257">
    <property type="entry name" value="DnaJ"/>
    <property type="match status" value="1"/>
</dbReference>
<sequence>MECNKDEAVRAKEIAEKKMENNDFEGARKIALKAQNLYPELENITQLLSICEVHCSASNRLLGSEKDWYGILQVEKLADELMVKKQYRRLALILHPDKNRFPGAEAAFKLICEANAVLSDPAKKSLYDSKIKVSVRSAPVNPPHHQINKNSQPNKQYGAQNNVSNGFSSRNQHPATQSTFSARQDVFWTSCPFCSVRYQYLRQFVNKSLRCQTCTKLFIAYEISGQGVSMGSQSGQPAAQYAPPKPDSSRPAGFQEKVVQNHGNSKMSVQNQKGSSPSHAGSEGIASTKTVQPEPGVPTGSGSEDVQEASAAKVSGDSKTKQKDTCKANSLQEGKKGGKSNGDAINSGTGDLKNKNRKGRKLVESGESSDTSSDSDLENVTTKGNPGDPATDVKSESGRVHFPRRSSRKRQCVSYDEKDDDDLASTVNGEQTAEEDNGKEQKDALENEDTKHSNDNNLPADADYSKPEAKERGHVPSEESVRSKDADTDSDVKVRGEIGVKSGISGLGADTIEIESDSDRVSISSDNTDTDLCHCPDPEFSDFDTERDESRFEVNQFWACYDTLDGMPRFYAKVKKVRVSPFELSITWLEAVPVDEAHNKWVHEELPVGCGTFKLGKTEKTSARLSFSHQLHCEKGKKRGSLIIYPRKGEVWALLKNWDLSWSSDPENHKEFKYEIVEVLSDFAETAGIKVGYLEKVTGFVSLFQRASQSMNDPFFVRPNELYKFSHRVPASKMTGYERDGVPMGSFELDPAALPMNPDDLSCPGEVKLEYENVDPGVHCSPSKSTKRKGKSAVSEGTNTPKKFVDLEGIKGEMSNLRRSPRGLNFIRRKVN</sequence>
<dbReference type="OrthoDB" id="10250354at2759"/>
<dbReference type="PRINTS" id="PR00625">
    <property type="entry name" value="JDOMAIN"/>
</dbReference>
<name>A0A2G9HZM3_9LAMI</name>
<dbReference type="PANTHER" id="PTHR45089">
    <property type="entry name" value="DNAJ HEAT SHOCK AMINO-TERMINAL DOMAIN PROTEIN-RELATED"/>
    <property type="match status" value="1"/>
</dbReference>
<dbReference type="STRING" id="429701.A0A2G9HZM3"/>
<dbReference type="InterPro" id="IPR036869">
    <property type="entry name" value="J_dom_sf"/>
</dbReference>
<evidence type="ECO:0000256" key="1">
    <source>
        <dbReference type="SAM" id="MobiDB-lite"/>
    </source>
</evidence>
<feature type="compositionally biased region" description="Polar residues" evidence="1">
    <location>
        <begin position="261"/>
        <end position="291"/>
    </location>
</feature>
<protein>
    <recommendedName>
        <fullName evidence="2">J domain-containing protein</fullName>
    </recommendedName>
</protein>
<keyword evidence="4" id="KW-1185">Reference proteome</keyword>
<feature type="compositionally biased region" description="Basic and acidic residues" evidence="1">
    <location>
        <begin position="463"/>
        <end position="492"/>
    </location>
</feature>
<feature type="domain" description="J" evidence="2">
    <location>
        <begin position="67"/>
        <end position="131"/>
    </location>
</feature>
<feature type="region of interest" description="Disordered" evidence="1">
    <location>
        <begin position="138"/>
        <end position="176"/>
    </location>
</feature>
<feature type="compositionally biased region" description="Basic residues" evidence="1">
    <location>
        <begin position="401"/>
        <end position="411"/>
    </location>
</feature>